<accession>A0A011VZ34</accession>
<proteinExistence type="predicted"/>
<reference evidence="1 2" key="1">
    <citation type="submission" date="2013-06" db="EMBL/GenBank/DDBJ databases">
        <title>Rumen cellulosomics: divergent fiber-degrading strategies revealed by comparative genome-wide analysis of six Ruminococcal strains.</title>
        <authorList>
            <person name="Dassa B."/>
            <person name="Borovok I."/>
            <person name="Lamed R."/>
            <person name="Flint H."/>
            <person name="Yeoman C.J."/>
            <person name="White B."/>
            <person name="Bayer E.A."/>
        </authorList>
    </citation>
    <scope>NUCLEOTIDE SEQUENCE [LARGE SCALE GENOMIC DNA]</scope>
    <source>
        <strain evidence="1 2">SY3</strain>
    </source>
</reference>
<dbReference type="PATRIC" id="fig|1341156.4.peg.82"/>
<evidence type="ECO:0000313" key="2">
    <source>
        <dbReference type="Proteomes" id="UP000021369"/>
    </source>
</evidence>
<evidence type="ECO:0008006" key="3">
    <source>
        <dbReference type="Google" id="ProtNLM"/>
    </source>
</evidence>
<dbReference type="Proteomes" id="UP000021369">
    <property type="component" value="Unassembled WGS sequence"/>
</dbReference>
<protein>
    <recommendedName>
        <fullName evidence="3">Colicin V production protein</fullName>
    </recommendedName>
</protein>
<organism evidence="1 2">
    <name type="scientific">Ruminococcus albus SY3</name>
    <dbReference type="NCBI Taxonomy" id="1341156"/>
    <lineage>
        <taxon>Bacteria</taxon>
        <taxon>Bacillati</taxon>
        <taxon>Bacillota</taxon>
        <taxon>Clostridia</taxon>
        <taxon>Eubacteriales</taxon>
        <taxon>Oscillospiraceae</taxon>
        <taxon>Ruminococcus</taxon>
    </lineage>
</organism>
<gene>
    <name evidence="1" type="ORF">RASY3_01795</name>
</gene>
<dbReference type="AlphaFoldDB" id="A0A011VZ34"/>
<name>A0A011VZ34_RUMAL</name>
<evidence type="ECO:0000313" key="1">
    <source>
        <dbReference type="EMBL" id="EXM40576.1"/>
    </source>
</evidence>
<dbReference type="EMBL" id="JEOB01000001">
    <property type="protein sequence ID" value="EXM40576.1"/>
    <property type="molecule type" value="Genomic_DNA"/>
</dbReference>
<comment type="caution">
    <text evidence="1">The sequence shown here is derived from an EMBL/GenBank/DDBJ whole genome shotgun (WGS) entry which is preliminary data.</text>
</comment>
<keyword evidence="2" id="KW-1185">Reference proteome</keyword>
<dbReference type="OrthoDB" id="1817930at2"/>
<dbReference type="RefSeq" id="WP_037284632.1">
    <property type="nucleotide sequence ID" value="NZ_JEOB01000001.1"/>
</dbReference>
<sequence>MAFILDASVFLILVVTCIVGYTRGFRRSIIGMVAAVIATVSAAAFSNALAEPVYNRYMRDNVKAHVMKAIEDADPKQFVMDKLNERGYGKYFTESEIGEVMEKGGDLNDNVSELMTDKGFGHDDIDGLNEEIDTYLDSELQSKISRQMDKAGLSRFSESIRISSEDMRECVKRISTQSKEDAADYIVEKAVSPIMTGVIRCLIFVISYLVMILLIKLIVAVSGLLDNIKDIKAADRFAGLALGTILGLLYCSVIAWGLNLFCRATKDSLTVINAGIAEETYLFRYFFDFFHG</sequence>